<feature type="compositionally biased region" description="Basic and acidic residues" evidence="1">
    <location>
        <begin position="383"/>
        <end position="393"/>
    </location>
</feature>
<dbReference type="EMBL" id="CACRXK020010908">
    <property type="protein sequence ID" value="CAB4020338.1"/>
    <property type="molecule type" value="Genomic_DNA"/>
</dbReference>
<feature type="compositionally biased region" description="Basic and acidic residues" evidence="1">
    <location>
        <begin position="362"/>
        <end position="376"/>
    </location>
</feature>
<protein>
    <submittedName>
        <fullName evidence="2">Uncharacterized protein</fullName>
    </submittedName>
</protein>
<organism evidence="2 3">
    <name type="scientific">Paramuricea clavata</name>
    <name type="common">Red gorgonian</name>
    <name type="synonym">Violescent sea-whip</name>
    <dbReference type="NCBI Taxonomy" id="317549"/>
    <lineage>
        <taxon>Eukaryota</taxon>
        <taxon>Metazoa</taxon>
        <taxon>Cnidaria</taxon>
        <taxon>Anthozoa</taxon>
        <taxon>Octocorallia</taxon>
        <taxon>Malacalcyonacea</taxon>
        <taxon>Plexauridae</taxon>
        <taxon>Paramuricea</taxon>
    </lineage>
</organism>
<keyword evidence="3" id="KW-1185">Reference proteome</keyword>
<reference evidence="2" key="1">
    <citation type="submission" date="2020-04" db="EMBL/GenBank/DDBJ databases">
        <authorList>
            <person name="Alioto T."/>
            <person name="Alioto T."/>
            <person name="Gomez Garrido J."/>
        </authorList>
    </citation>
    <scope>NUCLEOTIDE SEQUENCE</scope>
    <source>
        <strain evidence="2">A484AB</strain>
    </source>
</reference>
<gene>
    <name evidence="2" type="ORF">PACLA_8A070719</name>
</gene>
<evidence type="ECO:0000313" key="2">
    <source>
        <dbReference type="EMBL" id="CAB4020338.1"/>
    </source>
</evidence>
<name>A0A6S7KII6_PARCT</name>
<comment type="caution">
    <text evidence="2">The sequence shown here is derived from an EMBL/GenBank/DDBJ whole genome shotgun (WGS) entry which is preliminary data.</text>
</comment>
<proteinExistence type="predicted"/>
<feature type="compositionally biased region" description="Basic and acidic residues" evidence="1">
    <location>
        <begin position="341"/>
        <end position="352"/>
    </location>
</feature>
<evidence type="ECO:0000313" key="3">
    <source>
        <dbReference type="Proteomes" id="UP001152795"/>
    </source>
</evidence>
<feature type="non-terminal residue" evidence="2">
    <location>
        <position position="393"/>
    </location>
</feature>
<feature type="region of interest" description="Disordered" evidence="1">
    <location>
        <begin position="333"/>
        <end position="393"/>
    </location>
</feature>
<evidence type="ECO:0000256" key="1">
    <source>
        <dbReference type="SAM" id="MobiDB-lite"/>
    </source>
</evidence>
<dbReference type="AlphaFoldDB" id="A0A6S7KII6"/>
<dbReference type="Proteomes" id="UP001152795">
    <property type="component" value="Unassembled WGS sequence"/>
</dbReference>
<sequence>RCNFDQVRGGSTLTGRTGPLRDVSGKGKYVYIETSNPRRQDTIRKLQKKYVGELAPQDTGHYSLQRLQTLIISECGVPRFQSSSVALHEQSVSLWLGCYKKPLSAACCSSHSADKLSGVVLIKNLSCIGNNSRICALALAKLDFVQEFQQQENTLLAAKIFCLQNNVDFLGNSEPMGNAFKKFLSACFTFPHFQNPTLEQPKATEREERVPPTQAFAVNLTCATFFSKMNFYCTLICITRNEQFPVFKKRVDTWLNEREFEEREKLTRLLNFVEEVLMDNKKYKHEINASSNVERVIDRKHPLINSSGHMKAQCKSPTMCRCKAISKHHPLLHRRILPPKDYSKSQSYDHESSSSIQGQPQKESEKSEMVPRHEPPRSQIEAVDNREWHLMRQ</sequence>
<accession>A0A6S7KII6</accession>